<protein>
    <recommendedName>
        <fullName evidence="3">Glycosyltransferase</fullName>
    </recommendedName>
</protein>
<dbReference type="InterPro" id="IPR018641">
    <property type="entry name" value="Trfase_1_rSAM/seldom-assoc"/>
</dbReference>
<dbReference type="RefSeq" id="WP_084182068.1">
    <property type="nucleotide sequence ID" value="NZ_FTMA01000004.1"/>
</dbReference>
<dbReference type="AlphaFoldDB" id="A0A1N6WB40"/>
<dbReference type="Gene3D" id="3.90.550.10">
    <property type="entry name" value="Spore Coat Polysaccharide Biosynthesis Protein SpsA, Chain A"/>
    <property type="match status" value="1"/>
</dbReference>
<proteinExistence type="predicted"/>
<dbReference type="PANTHER" id="PTHR36529">
    <property type="entry name" value="SLL1095 PROTEIN"/>
    <property type="match status" value="1"/>
</dbReference>
<evidence type="ECO:0008006" key="3">
    <source>
        <dbReference type="Google" id="ProtNLM"/>
    </source>
</evidence>
<dbReference type="STRING" id="228959.SAMN05421797_10424"/>
<reference evidence="2" key="1">
    <citation type="submission" date="2017-01" db="EMBL/GenBank/DDBJ databases">
        <authorList>
            <person name="Varghese N."/>
            <person name="Submissions S."/>
        </authorList>
    </citation>
    <scope>NUCLEOTIDE SEQUENCE [LARGE SCALE GENOMIC DNA]</scope>
    <source>
        <strain evidence="2">DSM 15366</strain>
    </source>
</reference>
<organism evidence="1 2">
    <name type="scientific">Maribacter ulvicola</name>
    <dbReference type="NCBI Taxonomy" id="228959"/>
    <lineage>
        <taxon>Bacteria</taxon>
        <taxon>Pseudomonadati</taxon>
        <taxon>Bacteroidota</taxon>
        <taxon>Flavobacteriia</taxon>
        <taxon>Flavobacteriales</taxon>
        <taxon>Flavobacteriaceae</taxon>
        <taxon>Maribacter</taxon>
    </lineage>
</organism>
<dbReference type="PANTHER" id="PTHR36529:SF1">
    <property type="entry name" value="GLYCOSYLTRANSFERASE"/>
    <property type="match status" value="1"/>
</dbReference>
<dbReference type="SUPFAM" id="SSF53448">
    <property type="entry name" value="Nucleotide-diphospho-sugar transferases"/>
    <property type="match status" value="1"/>
</dbReference>
<gene>
    <name evidence="1" type="ORF">SAMN05421797_10424</name>
</gene>
<dbReference type="EMBL" id="FTMA01000004">
    <property type="protein sequence ID" value="SIQ87361.1"/>
    <property type="molecule type" value="Genomic_DNA"/>
</dbReference>
<evidence type="ECO:0000313" key="1">
    <source>
        <dbReference type="EMBL" id="SIQ87361.1"/>
    </source>
</evidence>
<sequence>MGILQNNKTEKDEKSIDFTLANSNNLLLIFTRNPELGKGKRRLAATVGDQAAFNIYKFLLDHTVSITKNLYAEKQVYYSEEIWENDIWDNQKFDKKVQIGDNLGIRMANAFQGGFQNGFQKIIIIGSDMLDLSQEDLENAFKALEKTDFVVGPAEDGGYYLLGMKKFTPALFKNKTWGTETVLKDTLADLKNKSTALLETKNDIDYYEDIKDNNAFKPFLKHMNL</sequence>
<name>A0A1N6WB40_9FLAO</name>
<accession>A0A1N6WB40</accession>
<dbReference type="Pfam" id="PF09837">
    <property type="entry name" value="DUF2064"/>
    <property type="match status" value="1"/>
</dbReference>
<dbReference type="NCBIfam" id="TIGR04282">
    <property type="entry name" value="glyco_like_cofC"/>
    <property type="match status" value="1"/>
</dbReference>
<evidence type="ECO:0000313" key="2">
    <source>
        <dbReference type="Proteomes" id="UP000186953"/>
    </source>
</evidence>
<keyword evidence="2" id="KW-1185">Reference proteome</keyword>
<dbReference type="InterPro" id="IPR029044">
    <property type="entry name" value="Nucleotide-diphossugar_trans"/>
</dbReference>
<dbReference type="Proteomes" id="UP000186953">
    <property type="component" value="Unassembled WGS sequence"/>
</dbReference>